<proteinExistence type="predicted"/>
<keyword evidence="3" id="KW-1185">Reference proteome</keyword>
<keyword evidence="1" id="KW-0812">Transmembrane</keyword>
<dbReference type="KEGG" id="ehx:EMIHUDRAFT_215187"/>
<dbReference type="HOGENOM" id="CLU_901479_0_0_1"/>
<evidence type="ECO:0000313" key="2">
    <source>
        <dbReference type="EnsemblProtists" id="EOD10905"/>
    </source>
</evidence>
<reference evidence="2" key="2">
    <citation type="submission" date="2024-10" db="UniProtKB">
        <authorList>
            <consortium name="EnsemblProtists"/>
        </authorList>
    </citation>
    <scope>IDENTIFICATION</scope>
</reference>
<organism evidence="2 3">
    <name type="scientific">Emiliania huxleyi (strain CCMP1516)</name>
    <dbReference type="NCBI Taxonomy" id="280463"/>
    <lineage>
        <taxon>Eukaryota</taxon>
        <taxon>Haptista</taxon>
        <taxon>Haptophyta</taxon>
        <taxon>Prymnesiophyceae</taxon>
        <taxon>Isochrysidales</taxon>
        <taxon>Noelaerhabdaceae</taxon>
        <taxon>Emiliania</taxon>
    </lineage>
</organism>
<evidence type="ECO:0000313" key="3">
    <source>
        <dbReference type="Proteomes" id="UP000013827"/>
    </source>
</evidence>
<feature type="transmembrane region" description="Helical" evidence="1">
    <location>
        <begin position="6"/>
        <end position="26"/>
    </location>
</feature>
<dbReference type="EnsemblProtists" id="EOD10905">
    <property type="protein sequence ID" value="EOD10905"/>
    <property type="gene ID" value="EMIHUDRAFT_215187"/>
</dbReference>
<accession>A0A0D3II20</accession>
<dbReference type="PaxDb" id="2903-EOD10905"/>
<dbReference type="AlphaFoldDB" id="A0A0D3II20"/>
<dbReference type="Proteomes" id="UP000013827">
    <property type="component" value="Unassembled WGS sequence"/>
</dbReference>
<reference evidence="3" key="1">
    <citation type="journal article" date="2013" name="Nature">
        <title>Pan genome of the phytoplankton Emiliania underpins its global distribution.</title>
        <authorList>
            <person name="Read B.A."/>
            <person name="Kegel J."/>
            <person name="Klute M.J."/>
            <person name="Kuo A."/>
            <person name="Lefebvre S.C."/>
            <person name="Maumus F."/>
            <person name="Mayer C."/>
            <person name="Miller J."/>
            <person name="Monier A."/>
            <person name="Salamov A."/>
            <person name="Young J."/>
            <person name="Aguilar M."/>
            <person name="Claverie J.M."/>
            <person name="Frickenhaus S."/>
            <person name="Gonzalez K."/>
            <person name="Herman E.K."/>
            <person name="Lin Y.C."/>
            <person name="Napier J."/>
            <person name="Ogata H."/>
            <person name="Sarno A.F."/>
            <person name="Shmutz J."/>
            <person name="Schroeder D."/>
            <person name="de Vargas C."/>
            <person name="Verret F."/>
            <person name="von Dassow P."/>
            <person name="Valentin K."/>
            <person name="Van de Peer Y."/>
            <person name="Wheeler G."/>
            <person name="Dacks J.B."/>
            <person name="Delwiche C.F."/>
            <person name="Dyhrman S.T."/>
            <person name="Glockner G."/>
            <person name="John U."/>
            <person name="Richards T."/>
            <person name="Worden A.Z."/>
            <person name="Zhang X."/>
            <person name="Grigoriev I.V."/>
            <person name="Allen A.E."/>
            <person name="Bidle K."/>
            <person name="Borodovsky M."/>
            <person name="Bowler C."/>
            <person name="Brownlee C."/>
            <person name="Cock J.M."/>
            <person name="Elias M."/>
            <person name="Gladyshev V.N."/>
            <person name="Groth M."/>
            <person name="Guda C."/>
            <person name="Hadaegh A."/>
            <person name="Iglesias-Rodriguez M.D."/>
            <person name="Jenkins J."/>
            <person name="Jones B.M."/>
            <person name="Lawson T."/>
            <person name="Leese F."/>
            <person name="Lindquist E."/>
            <person name="Lobanov A."/>
            <person name="Lomsadze A."/>
            <person name="Malik S.B."/>
            <person name="Marsh M.E."/>
            <person name="Mackinder L."/>
            <person name="Mock T."/>
            <person name="Mueller-Roeber B."/>
            <person name="Pagarete A."/>
            <person name="Parker M."/>
            <person name="Probert I."/>
            <person name="Quesneville H."/>
            <person name="Raines C."/>
            <person name="Rensing S.A."/>
            <person name="Riano-Pachon D.M."/>
            <person name="Richier S."/>
            <person name="Rokitta S."/>
            <person name="Shiraiwa Y."/>
            <person name="Soanes D.M."/>
            <person name="van der Giezen M."/>
            <person name="Wahlund T.M."/>
            <person name="Williams B."/>
            <person name="Wilson W."/>
            <person name="Wolfe G."/>
            <person name="Wurch L.L."/>
        </authorList>
    </citation>
    <scope>NUCLEOTIDE SEQUENCE</scope>
</reference>
<dbReference type="RefSeq" id="XP_005763334.1">
    <property type="nucleotide sequence ID" value="XM_005763277.1"/>
</dbReference>
<protein>
    <recommendedName>
        <fullName evidence="4">5'-3' exonuclease alpha-helical arch N-terminal domain-containing protein</fullName>
    </recommendedName>
</protein>
<dbReference type="GeneID" id="17257075"/>
<keyword evidence="1" id="KW-0472">Membrane</keyword>
<keyword evidence="1" id="KW-1133">Transmembrane helix</keyword>
<evidence type="ECO:0008006" key="4">
    <source>
        <dbReference type="Google" id="ProtNLM"/>
    </source>
</evidence>
<evidence type="ECO:0000256" key="1">
    <source>
        <dbReference type="SAM" id="Phobius"/>
    </source>
</evidence>
<name>A0A0D3II20_EMIH1</name>
<sequence length="309" mass="33559">MPNSLVWAVIGIDLLLFACLLLAVLWRRRRSAHAPPPPPPPQPQRRDFVIVDVNNVRGGRRFDRDVDEAVAGLVWWASSLPGRPAVVLAVDHGPQACTYALEGTRCLVCFAGPNMEADDTIVCSTYFCARRAEPVVLVSSDSNLRLRCAAAVANPPKDGIARPVKRGGGRLSYLPRDGASLPAAGVLLAPRPGEGAEQLLLRDIVGPAPLSAKASAALRYSRRERSGIKSELTSMRVTQAETLFHRLEQSRFASLVAGPAPPDAEPLIAHAAWLNDLEALEATRRRLGAEMRGYWDAQVFPKSERVEAE</sequence>